<protein>
    <submittedName>
        <fullName evidence="1">Unannotated protein</fullName>
    </submittedName>
</protein>
<evidence type="ECO:0000313" key="2">
    <source>
        <dbReference type="EMBL" id="CAB4573836.1"/>
    </source>
</evidence>
<dbReference type="EMBL" id="CAEZTO010000014">
    <property type="protein sequence ID" value="CAB4573836.1"/>
    <property type="molecule type" value="Genomic_DNA"/>
</dbReference>
<accession>A0A6J6C3A7</accession>
<name>A0A6J6C3A7_9ZZZZ</name>
<dbReference type="EMBL" id="CAEZST010000007">
    <property type="protein sequence ID" value="CAB4545003.1"/>
    <property type="molecule type" value="Genomic_DNA"/>
</dbReference>
<evidence type="ECO:0000313" key="1">
    <source>
        <dbReference type="EMBL" id="CAB4545003.1"/>
    </source>
</evidence>
<organism evidence="1">
    <name type="scientific">freshwater metagenome</name>
    <dbReference type="NCBI Taxonomy" id="449393"/>
    <lineage>
        <taxon>unclassified sequences</taxon>
        <taxon>metagenomes</taxon>
        <taxon>ecological metagenomes</taxon>
    </lineage>
</organism>
<gene>
    <name evidence="1" type="ORF">UFOPK1503_00549</name>
    <name evidence="2" type="ORF">UFOPK1693_00907</name>
</gene>
<dbReference type="AlphaFoldDB" id="A0A6J6C3A7"/>
<proteinExistence type="predicted"/>
<reference evidence="1" key="1">
    <citation type="submission" date="2020-05" db="EMBL/GenBank/DDBJ databases">
        <authorList>
            <person name="Chiriac C."/>
            <person name="Salcher M."/>
            <person name="Ghai R."/>
            <person name="Kavagutti S V."/>
        </authorList>
    </citation>
    <scope>NUCLEOTIDE SEQUENCE</scope>
</reference>
<sequence length="70" mass="7715">MIKKLSAEELAKIVEVKGATDEEAAVAIAVVHSLLTNSEQAKKPRRSAWQRSRAGLRKQLGSNWDGELRS</sequence>